<evidence type="ECO:0000313" key="5">
    <source>
        <dbReference type="Proteomes" id="UP000781932"/>
    </source>
</evidence>
<sequence>MRVVVFGATGVQGAAQLSALTAAKHTPIAVSRRPTSAPEFPAAETRIADLNDLPSVRAAVSGADAVFLNMPSFQPPGPLIAAAKAIGEEAAKQPSIKFIVFNTSMPVPEKSAGIEAQESRREMRRVLREGTKGSGVAVVSIQPVVYLDNLLAGWTLPRLRDEGRIVYCHKPDLEVSWICHDDLAALMVAVLGKEAGEMDGRDIPVGGPETVRLSQLAEKLGRAWGREVGYENQSVPEFATEFGDRIGDAVSGLEKEAVVDEMRRAYAWYNDAEEKPFRVDMGPVLKELPAELTAIEEWGRRKGCPIQAK</sequence>
<accession>A0A9P6IAH4</accession>
<dbReference type="EMBL" id="JAATWM020000007">
    <property type="protein sequence ID" value="KAF9879318.1"/>
    <property type="molecule type" value="Genomic_DNA"/>
</dbReference>
<dbReference type="Pfam" id="PF05368">
    <property type="entry name" value="NmrA"/>
    <property type="match status" value="1"/>
</dbReference>
<dbReference type="AlphaFoldDB" id="A0A9P6IAH4"/>
<reference evidence="4" key="1">
    <citation type="submission" date="2020-03" db="EMBL/GenBank/DDBJ databases">
        <authorList>
            <person name="He L."/>
        </authorList>
    </citation>
    <scope>NUCLEOTIDE SEQUENCE</scope>
    <source>
        <strain evidence="4">CkLH20</strain>
    </source>
</reference>
<dbReference type="Gene3D" id="3.40.50.720">
    <property type="entry name" value="NAD(P)-binding Rossmann-like Domain"/>
    <property type="match status" value="1"/>
</dbReference>
<protein>
    <submittedName>
        <fullName evidence="4">NmrA-like family protein</fullName>
    </submittedName>
</protein>
<evidence type="ECO:0000256" key="2">
    <source>
        <dbReference type="ARBA" id="ARBA00022857"/>
    </source>
</evidence>
<reference evidence="4" key="2">
    <citation type="submission" date="2020-11" db="EMBL/GenBank/DDBJ databases">
        <title>Whole genome sequencing of Colletotrichum sp.</title>
        <authorList>
            <person name="Li H."/>
        </authorList>
    </citation>
    <scope>NUCLEOTIDE SEQUENCE</scope>
    <source>
        <strain evidence="4">CkLH20</strain>
    </source>
</reference>
<dbReference type="InterPro" id="IPR051164">
    <property type="entry name" value="NmrA-like_oxidored"/>
</dbReference>
<dbReference type="Proteomes" id="UP000781932">
    <property type="component" value="Unassembled WGS sequence"/>
</dbReference>
<evidence type="ECO:0000313" key="4">
    <source>
        <dbReference type="EMBL" id="KAF9879318.1"/>
    </source>
</evidence>
<dbReference type="InterPro" id="IPR036291">
    <property type="entry name" value="NAD(P)-bd_dom_sf"/>
</dbReference>
<proteinExistence type="inferred from homology"/>
<name>A0A9P6IAH4_9PEZI</name>
<evidence type="ECO:0000256" key="1">
    <source>
        <dbReference type="ARBA" id="ARBA00006328"/>
    </source>
</evidence>
<dbReference type="RefSeq" id="XP_038748779.1">
    <property type="nucleotide sequence ID" value="XM_038885580.1"/>
</dbReference>
<feature type="domain" description="NmrA-like" evidence="3">
    <location>
        <begin position="2"/>
        <end position="298"/>
    </location>
</feature>
<gene>
    <name evidence="4" type="ORF">CkaCkLH20_02861</name>
</gene>
<comment type="caution">
    <text evidence="4">The sequence shown here is derived from an EMBL/GenBank/DDBJ whole genome shotgun (WGS) entry which is preliminary data.</text>
</comment>
<comment type="similarity">
    <text evidence="1">Belongs to the NmrA-type oxidoreductase family.</text>
</comment>
<dbReference type="GeneID" id="62158654"/>
<keyword evidence="5" id="KW-1185">Reference proteome</keyword>
<evidence type="ECO:0000259" key="3">
    <source>
        <dbReference type="Pfam" id="PF05368"/>
    </source>
</evidence>
<dbReference type="OrthoDB" id="419598at2759"/>
<organism evidence="4 5">
    <name type="scientific">Colletotrichum karsti</name>
    <dbReference type="NCBI Taxonomy" id="1095194"/>
    <lineage>
        <taxon>Eukaryota</taxon>
        <taxon>Fungi</taxon>
        <taxon>Dikarya</taxon>
        <taxon>Ascomycota</taxon>
        <taxon>Pezizomycotina</taxon>
        <taxon>Sordariomycetes</taxon>
        <taxon>Hypocreomycetidae</taxon>
        <taxon>Glomerellales</taxon>
        <taxon>Glomerellaceae</taxon>
        <taxon>Colletotrichum</taxon>
        <taxon>Colletotrichum boninense species complex</taxon>
    </lineage>
</organism>
<dbReference type="PANTHER" id="PTHR42748:SF7">
    <property type="entry name" value="NMRA LIKE REDOX SENSOR 1-RELATED"/>
    <property type="match status" value="1"/>
</dbReference>
<keyword evidence="2" id="KW-0521">NADP</keyword>
<dbReference type="SUPFAM" id="SSF51735">
    <property type="entry name" value="NAD(P)-binding Rossmann-fold domains"/>
    <property type="match status" value="1"/>
</dbReference>
<dbReference type="InterPro" id="IPR008030">
    <property type="entry name" value="NmrA-like"/>
</dbReference>
<dbReference type="PANTHER" id="PTHR42748">
    <property type="entry name" value="NITROGEN METABOLITE REPRESSION PROTEIN NMRA FAMILY MEMBER"/>
    <property type="match status" value="1"/>
</dbReference>